<dbReference type="AlphaFoldDB" id="A0A0Z8EVF3"/>
<gene>
    <name evidence="1" type="ORF">ERS132421_00270</name>
</gene>
<dbReference type="EMBL" id="FIHG01000001">
    <property type="protein sequence ID" value="CYU69021.1"/>
    <property type="molecule type" value="Genomic_DNA"/>
</dbReference>
<proteinExistence type="predicted"/>
<evidence type="ECO:0008006" key="3">
    <source>
        <dbReference type="Google" id="ProtNLM"/>
    </source>
</evidence>
<dbReference type="Pfam" id="PF25682">
    <property type="entry name" value="Phage_VG64"/>
    <property type="match status" value="1"/>
</dbReference>
<dbReference type="RefSeq" id="WP_044667621.1">
    <property type="nucleotide sequence ID" value="NZ_CEHP01000003.1"/>
</dbReference>
<dbReference type="Proteomes" id="UP000073200">
    <property type="component" value="Unassembled WGS sequence"/>
</dbReference>
<sequence length="131" mass="14627">MKNKIKLALTAIGTIGILAGCSDQADVVRHNLSEEADNFNVVRKVTVLNAITNDVMFEMSGRMSIVADTTDNQLEILVETADEEYQKHIIGLSDNVSYVVQDVKTKDVSSYDYTINFNPKMWLPLEVKTVD</sequence>
<accession>A0A0Z8EVF3</accession>
<dbReference type="PROSITE" id="PS51257">
    <property type="entry name" value="PROKAR_LIPOPROTEIN"/>
    <property type="match status" value="1"/>
</dbReference>
<evidence type="ECO:0000313" key="2">
    <source>
        <dbReference type="Proteomes" id="UP000073200"/>
    </source>
</evidence>
<organism evidence="1 2">
    <name type="scientific">Streptococcus suis</name>
    <dbReference type="NCBI Taxonomy" id="1307"/>
    <lineage>
        <taxon>Bacteria</taxon>
        <taxon>Bacillati</taxon>
        <taxon>Bacillota</taxon>
        <taxon>Bacilli</taxon>
        <taxon>Lactobacillales</taxon>
        <taxon>Streptococcaceae</taxon>
        <taxon>Streptococcus</taxon>
    </lineage>
</organism>
<reference evidence="1 2" key="1">
    <citation type="submission" date="2016-02" db="EMBL/GenBank/DDBJ databases">
        <authorList>
            <consortium name="Pathogen Informatics"/>
        </authorList>
    </citation>
    <scope>NUCLEOTIDE SEQUENCE [LARGE SCALE GENOMIC DNA]</scope>
    <source>
        <strain evidence="1 2">LSS59</strain>
    </source>
</reference>
<protein>
    <recommendedName>
        <fullName evidence="3">Lipoprotein</fullName>
    </recommendedName>
</protein>
<name>A0A0Z8EVF3_STRSU</name>
<dbReference type="InterPro" id="IPR058243">
    <property type="entry name" value="Phage_VG64"/>
</dbReference>
<evidence type="ECO:0000313" key="1">
    <source>
        <dbReference type="EMBL" id="CYU69021.1"/>
    </source>
</evidence>